<dbReference type="InterPro" id="IPR030955">
    <property type="entry name" value="CHP04423"/>
</dbReference>
<proteinExistence type="predicted"/>
<dbReference type="EMBL" id="LLKQ01000001">
    <property type="protein sequence ID" value="OCL95814.1"/>
    <property type="molecule type" value="Genomic_DNA"/>
</dbReference>
<organism evidence="1 2">
    <name type="scientific">Aliarcobacter thereius LMG 24486</name>
    <dbReference type="NCBI Taxonomy" id="1032240"/>
    <lineage>
        <taxon>Bacteria</taxon>
        <taxon>Pseudomonadati</taxon>
        <taxon>Campylobacterota</taxon>
        <taxon>Epsilonproteobacteria</taxon>
        <taxon>Campylobacterales</taxon>
        <taxon>Arcobacteraceae</taxon>
        <taxon>Aliarcobacter</taxon>
    </lineage>
</organism>
<comment type="caution">
    <text evidence="1">The sequence shown here is derived from an EMBL/GenBank/DDBJ whole genome shotgun (WGS) entry which is preliminary data.</text>
</comment>
<accession>A0A1C7WRB6</accession>
<sequence>MKTLEELQKFYEELKDEFVGYIQMSDKKLDDIFSTKQTLPSWDSLHSGKNFILEACLFDGDRSIMIRQIDGSFVVIDEKISSYENITYESFVAKSNEEKINLKANIAQIWEEEEDELCEGLKVLKPTIQLFSGFEKGENK</sequence>
<name>A0A1C7WRB6_9BACT</name>
<evidence type="ECO:0008006" key="3">
    <source>
        <dbReference type="Google" id="ProtNLM"/>
    </source>
</evidence>
<dbReference type="RefSeq" id="WP_066177140.1">
    <property type="nucleotide sequence ID" value="NZ_CP035926.1"/>
</dbReference>
<gene>
    <name evidence="1" type="ORF">AA347_01296</name>
</gene>
<protein>
    <recommendedName>
        <fullName evidence="3">TIGR04423 family type III CRISPR-associated protein</fullName>
    </recommendedName>
</protein>
<evidence type="ECO:0000313" key="1">
    <source>
        <dbReference type="EMBL" id="OCL95814.1"/>
    </source>
</evidence>
<dbReference type="NCBIfam" id="TIGR04423">
    <property type="entry name" value="casT3_TIGR04423"/>
    <property type="match status" value="1"/>
</dbReference>
<dbReference type="Proteomes" id="UP000092987">
    <property type="component" value="Unassembled WGS sequence"/>
</dbReference>
<keyword evidence="2" id="KW-1185">Reference proteome</keyword>
<evidence type="ECO:0000313" key="2">
    <source>
        <dbReference type="Proteomes" id="UP000092987"/>
    </source>
</evidence>
<reference evidence="1 2" key="1">
    <citation type="submission" date="2015-10" db="EMBL/GenBank/DDBJ databases">
        <authorList>
            <person name="Rovetto F.F."/>
            <person name="Cocolin L.L."/>
            <person name="Illeghems K.K."/>
            <person name="Van Nieuwerbuegh F.F."/>
            <person name="Houf K.K."/>
        </authorList>
    </citation>
    <scope>NUCLEOTIDE SEQUENCE [LARGE SCALE GENOMIC DNA]</scope>
    <source>
        <strain evidence="1 2">LMG 24486</strain>
    </source>
</reference>